<dbReference type="PRINTS" id="PR00463">
    <property type="entry name" value="EP450I"/>
</dbReference>
<dbReference type="EMBL" id="OZ037953">
    <property type="protein sequence ID" value="CAL1698256.1"/>
    <property type="molecule type" value="Genomic_DNA"/>
</dbReference>
<name>A0ABP1CRD3_9APHY</name>
<dbReference type="InterPro" id="IPR001128">
    <property type="entry name" value="Cyt_P450"/>
</dbReference>
<evidence type="ECO:0008006" key="12">
    <source>
        <dbReference type="Google" id="ProtNLM"/>
    </source>
</evidence>
<comment type="similarity">
    <text evidence="3">Belongs to the cytochrome P450 family.</text>
</comment>
<dbReference type="PANTHER" id="PTHR24305:SF166">
    <property type="entry name" value="CYTOCHROME P450 12A4, MITOCHONDRIAL-RELATED"/>
    <property type="match status" value="1"/>
</dbReference>
<proteinExistence type="inferred from homology"/>
<comment type="cofactor">
    <cofactor evidence="1">
        <name>heme</name>
        <dbReference type="ChEBI" id="CHEBI:30413"/>
    </cofactor>
</comment>
<dbReference type="Pfam" id="PF00067">
    <property type="entry name" value="p450"/>
    <property type="match status" value="1"/>
</dbReference>
<evidence type="ECO:0000256" key="8">
    <source>
        <dbReference type="ARBA" id="ARBA00023033"/>
    </source>
</evidence>
<keyword evidence="4" id="KW-0349">Heme</keyword>
<keyword evidence="7" id="KW-0408">Iron</keyword>
<evidence type="ECO:0000256" key="4">
    <source>
        <dbReference type="ARBA" id="ARBA00022617"/>
    </source>
</evidence>
<keyword evidence="5" id="KW-0479">Metal-binding</keyword>
<sequence>MSKYVLRDDLCPESPFARHRDPAAKGAEEVGVSHRNTCMGSIYPTINLLLTFDVLYIMAAFLQLLLFGGLTWIFWRIVRPFFTKSPLDNVPGPSSVSLFSGNLGQLFARHGWDFLDHLNDWYGGVVKLNGFLGGRYLYVFDPAAMHSIVVKDQHLFEETSWFLSSNYLLFGPSLLASHGETHRKQRKLLTPAFSINHLKQMTPVFNAVARNLRDAMAEQVKETPKELDVLGWMGRAALETLGQGGLGYSFDPLVRETSDTFGDAVKAFLPTLFSLHFYRMFLPFVGHLGPPGFRRKVLEIYPNKNVQKMKDLVDTLYSQAVSIFNAKKAALENDDEAVHEQVGEGKDIMSLLLRANVEASEEDRISDEELIAQVNTLVFAATDTTSNALAKTVFLLAERPDVQEKLREEVTAARDGGDLSYDAVSELPFLDAICRETLRVYPPVTTLFRDTLEDAVLPVFKPFPGVNGHMIHEVAVPKGTPIVISLHGYNRNKAIWGEDATEWKPERWLEPLPEAVRETANAGVYSNLLTFLGGSRSCIGFKFSQLEMKVILSTVIESFRFSLPQQEIVWNIANIAYPTVGEEDKARMPLKVELVKPIRA</sequence>
<accession>A0ABP1CRD3</accession>
<dbReference type="PRINTS" id="PR00385">
    <property type="entry name" value="P450"/>
</dbReference>
<evidence type="ECO:0000313" key="11">
    <source>
        <dbReference type="Proteomes" id="UP001497453"/>
    </source>
</evidence>
<protein>
    <recommendedName>
        <fullName evidence="12">Cytochrome P450</fullName>
    </recommendedName>
</protein>
<evidence type="ECO:0000256" key="1">
    <source>
        <dbReference type="ARBA" id="ARBA00001971"/>
    </source>
</evidence>
<keyword evidence="9" id="KW-0472">Membrane</keyword>
<feature type="transmembrane region" description="Helical" evidence="9">
    <location>
        <begin position="54"/>
        <end position="75"/>
    </location>
</feature>
<dbReference type="Gene3D" id="1.10.630.10">
    <property type="entry name" value="Cytochrome P450"/>
    <property type="match status" value="1"/>
</dbReference>
<evidence type="ECO:0000256" key="9">
    <source>
        <dbReference type="SAM" id="Phobius"/>
    </source>
</evidence>
<dbReference type="InterPro" id="IPR036396">
    <property type="entry name" value="Cyt_P450_sf"/>
</dbReference>
<reference evidence="11" key="1">
    <citation type="submission" date="2024-04" db="EMBL/GenBank/DDBJ databases">
        <authorList>
            <person name="Shaw F."/>
            <person name="Minotto A."/>
        </authorList>
    </citation>
    <scope>NUCLEOTIDE SEQUENCE [LARGE SCALE GENOMIC DNA]</scope>
</reference>
<evidence type="ECO:0000256" key="5">
    <source>
        <dbReference type="ARBA" id="ARBA00022723"/>
    </source>
</evidence>
<evidence type="ECO:0000313" key="10">
    <source>
        <dbReference type="EMBL" id="CAL1698256.1"/>
    </source>
</evidence>
<keyword evidence="8" id="KW-0503">Monooxygenase</keyword>
<dbReference type="Proteomes" id="UP001497453">
    <property type="component" value="Chromosome 10"/>
</dbReference>
<gene>
    <name evidence="10" type="ORF">GFSPODELE1_LOCUS2071</name>
</gene>
<keyword evidence="11" id="KW-1185">Reference proteome</keyword>
<evidence type="ECO:0000256" key="2">
    <source>
        <dbReference type="ARBA" id="ARBA00005179"/>
    </source>
</evidence>
<dbReference type="SUPFAM" id="SSF48264">
    <property type="entry name" value="Cytochrome P450"/>
    <property type="match status" value="1"/>
</dbReference>
<evidence type="ECO:0000256" key="3">
    <source>
        <dbReference type="ARBA" id="ARBA00010617"/>
    </source>
</evidence>
<comment type="pathway">
    <text evidence="2">Secondary metabolite biosynthesis.</text>
</comment>
<dbReference type="PANTHER" id="PTHR24305">
    <property type="entry name" value="CYTOCHROME P450"/>
    <property type="match status" value="1"/>
</dbReference>
<dbReference type="CDD" id="cd11069">
    <property type="entry name" value="CYP_FUM15-like"/>
    <property type="match status" value="1"/>
</dbReference>
<dbReference type="InterPro" id="IPR002401">
    <property type="entry name" value="Cyt_P450_E_grp-I"/>
</dbReference>
<dbReference type="InterPro" id="IPR050121">
    <property type="entry name" value="Cytochrome_P450_monoxygenase"/>
</dbReference>
<evidence type="ECO:0000256" key="6">
    <source>
        <dbReference type="ARBA" id="ARBA00023002"/>
    </source>
</evidence>
<keyword evidence="9" id="KW-1133">Transmembrane helix</keyword>
<keyword evidence="6" id="KW-0560">Oxidoreductase</keyword>
<organism evidence="10 11">
    <name type="scientific">Somion occarium</name>
    <dbReference type="NCBI Taxonomy" id="3059160"/>
    <lineage>
        <taxon>Eukaryota</taxon>
        <taxon>Fungi</taxon>
        <taxon>Dikarya</taxon>
        <taxon>Basidiomycota</taxon>
        <taxon>Agaricomycotina</taxon>
        <taxon>Agaricomycetes</taxon>
        <taxon>Polyporales</taxon>
        <taxon>Cerrenaceae</taxon>
        <taxon>Somion</taxon>
    </lineage>
</organism>
<evidence type="ECO:0000256" key="7">
    <source>
        <dbReference type="ARBA" id="ARBA00023004"/>
    </source>
</evidence>
<keyword evidence="9" id="KW-0812">Transmembrane</keyword>